<sequence length="243" mass="26977">MSSTTTSPFRVRKVKPPPALGPGVPETPELTEMVDTLTKAFSNDAFTAIVTGHQPHNPDIAHARLLCKTTLTAGLLGGDVYIAETTNIPAKIVGCAIWFAPGRALYDSDDQKELALQPLLDSLSEDLQRWWDHFLAKYMKFTAAAVGETQELKSWRLQTIAVLPEYQRQHIGTLLVDTIVSKAALTKTPLCVDCSEEINVKVYQRLGFELMPKEKAGDLKTCREEFTGMHGDAFFVWILCRPT</sequence>
<dbReference type="InterPro" id="IPR000182">
    <property type="entry name" value="GNAT_dom"/>
</dbReference>
<evidence type="ECO:0000313" key="4">
    <source>
        <dbReference type="Proteomes" id="UP000620124"/>
    </source>
</evidence>
<protein>
    <submittedName>
        <fullName evidence="3">N-acetyltransferase domain-containing protein</fullName>
    </submittedName>
</protein>
<keyword evidence="4" id="KW-1185">Reference proteome</keyword>
<evidence type="ECO:0000256" key="1">
    <source>
        <dbReference type="SAM" id="MobiDB-lite"/>
    </source>
</evidence>
<comment type="caution">
    <text evidence="3">The sequence shown here is derived from an EMBL/GenBank/DDBJ whole genome shotgun (WGS) entry which is preliminary data.</text>
</comment>
<keyword evidence="3" id="KW-0808">Transferase</keyword>
<dbReference type="AlphaFoldDB" id="A0A8H6XP50"/>
<feature type="domain" description="N-acetyltransferase" evidence="2">
    <location>
        <begin position="95"/>
        <end position="229"/>
    </location>
</feature>
<dbReference type="SUPFAM" id="SSF55729">
    <property type="entry name" value="Acyl-CoA N-acyltransferases (Nat)"/>
    <property type="match status" value="1"/>
</dbReference>
<evidence type="ECO:0000259" key="2">
    <source>
        <dbReference type="PROSITE" id="PS51186"/>
    </source>
</evidence>
<accession>A0A8H6XP50</accession>
<name>A0A8H6XP50_9AGAR</name>
<dbReference type="InterPro" id="IPR052523">
    <property type="entry name" value="Trichothecene_AcTrans"/>
</dbReference>
<dbReference type="PANTHER" id="PTHR42791">
    <property type="entry name" value="GNAT FAMILY ACETYLTRANSFERASE"/>
    <property type="match status" value="1"/>
</dbReference>
<evidence type="ECO:0000313" key="3">
    <source>
        <dbReference type="EMBL" id="KAF7343924.1"/>
    </source>
</evidence>
<dbReference type="InterPro" id="IPR016181">
    <property type="entry name" value="Acyl_CoA_acyltransferase"/>
</dbReference>
<dbReference type="CDD" id="cd04301">
    <property type="entry name" value="NAT_SF"/>
    <property type="match status" value="1"/>
</dbReference>
<dbReference type="EMBL" id="JACAZI010000015">
    <property type="protein sequence ID" value="KAF7343924.1"/>
    <property type="molecule type" value="Genomic_DNA"/>
</dbReference>
<organism evidence="3 4">
    <name type="scientific">Mycena venus</name>
    <dbReference type="NCBI Taxonomy" id="2733690"/>
    <lineage>
        <taxon>Eukaryota</taxon>
        <taxon>Fungi</taxon>
        <taxon>Dikarya</taxon>
        <taxon>Basidiomycota</taxon>
        <taxon>Agaricomycotina</taxon>
        <taxon>Agaricomycetes</taxon>
        <taxon>Agaricomycetidae</taxon>
        <taxon>Agaricales</taxon>
        <taxon>Marasmiineae</taxon>
        <taxon>Mycenaceae</taxon>
        <taxon>Mycena</taxon>
    </lineage>
</organism>
<dbReference type="PANTHER" id="PTHR42791:SF1">
    <property type="entry name" value="N-ACETYLTRANSFERASE DOMAIN-CONTAINING PROTEIN"/>
    <property type="match status" value="1"/>
</dbReference>
<dbReference type="OrthoDB" id="61113at2759"/>
<dbReference type="GO" id="GO:0016747">
    <property type="term" value="F:acyltransferase activity, transferring groups other than amino-acyl groups"/>
    <property type="evidence" value="ECO:0007669"/>
    <property type="project" value="InterPro"/>
</dbReference>
<dbReference type="Gene3D" id="3.40.630.30">
    <property type="match status" value="1"/>
</dbReference>
<feature type="region of interest" description="Disordered" evidence="1">
    <location>
        <begin position="1"/>
        <end position="27"/>
    </location>
</feature>
<dbReference type="PROSITE" id="PS51186">
    <property type="entry name" value="GNAT"/>
    <property type="match status" value="1"/>
</dbReference>
<proteinExistence type="predicted"/>
<dbReference type="Pfam" id="PF13508">
    <property type="entry name" value="Acetyltransf_7"/>
    <property type="match status" value="1"/>
</dbReference>
<reference evidence="3" key="1">
    <citation type="submission" date="2020-05" db="EMBL/GenBank/DDBJ databases">
        <title>Mycena genomes resolve the evolution of fungal bioluminescence.</title>
        <authorList>
            <person name="Tsai I.J."/>
        </authorList>
    </citation>
    <scope>NUCLEOTIDE SEQUENCE</scope>
    <source>
        <strain evidence="3">CCC161011</strain>
    </source>
</reference>
<dbReference type="Proteomes" id="UP000620124">
    <property type="component" value="Unassembled WGS sequence"/>
</dbReference>
<gene>
    <name evidence="3" type="ORF">MVEN_01681100</name>
</gene>